<comment type="subcellular location">
    <subcellularLocation>
        <location evidence="1">Lipid droplet</location>
    </subcellularLocation>
</comment>
<dbReference type="GO" id="GO:0005811">
    <property type="term" value="C:lipid droplet"/>
    <property type="evidence" value="ECO:0007669"/>
    <property type="project" value="UniProtKB-SubCell"/>
</dbReference>
<evidence type="ECO:0000256" key="1">
    <source>
        <dbReference type="ARBA" id="ARBA00004502"/>
    </source>
</evidence>
<comment type="caution">
    <text evidence="5">The sequence shown here is derived from an EMBL/GenBank/DDBJ whole genome shotgun (WGS) entry which is preliminary data.</text>
</comment>
<accession>A0A4U7B910</accession>
<dbReference type="Proteomes" id="UP000308133">
    <property type="component" value="Unassembled WGS sequence"/>
</dbReference>
<sequence>MDFLKNYEGIALHAPNAHECSKHLLVFFVTGNPGLVHYYNEYLSTVSNYRDRITSKNSNTALHIYSCSLAGYETTGSTNPAFVAKHGQGPYDVDQERYFIDQAIVHAGQDLRSQFGMPKMEDMRVVIIGHSLGTYLTLENLRRSRARRSPWKIVSAILLCPTIMDLAGSPTGKKLALIGSFRYTAPVVAFIAKALCSILSSAWLLWLIQKITGQPPDAAHTTMRFLQSPTGVLQALTLARHELRDISVDKWDDDIWGVVAQDTSSTESRVSTHTNPKTKLFLYFAEQDHWIADETRDQIIAARASSGKKGEENKPLMEIDKTGMPHDFCIRHSRP</sequence>
<proteinExistence type="inferred from homology"/>
<organism evidence="5 6">
    <name type="scientific">Elsinoe australis</name>
    <dbReference type="NCBI Taxonomy" id="40998"/>
    <lineage>
        <taxon>Eukaryota</taxon>
        <taxon>Fungi</taxon>
        <taxon>Dikarya</taxon>
        <taxon>Ascomycota</taxon>
        <taxon>Pezizomycotina</taxon>
        <taxon>Dothideomycetes</taxon>
        <taxon>Dothideomycetidae</taxon>
        <taxon>Myriangiales</taxon>
        <taxon>Elsinoaceae</taxon>
        <taxon>Elsinoe</taxon>
    </lineage>
</organism>
<dbReference type="Pfam" id="PF10230">
    <property type="entry name" value="LIDHydrolase"/>
    <property type="match status" value="1"/>
</dbReference>
<evidence type="ECO:0000256" key="3">
    <source>
        <dbReference type="ARBA" id="ARBA00022677"/>
    </source>
</evidence>
<dbReference type="EMBL" id="PTQR01000021">
    <property type="protein sequence ID" value="TKX26000.1"/>
    <property type="molecule type" value="Genomic_DNA"/>
</dbReference>
<dbReference type="GO" id="GO:0016298">
    <property type="term" value="F:lipase activity"/>
    <property type="evidence" value="ECO:0007669"/>
    <property type="project" value="InterPro"/>
</dbReference>
<dbReference type="AlphaFoldDB" id="A0A4U7B910"/>
<dbReference type="Gene3D" id="3.40.50.1820">
    <property type="entry name" value="alpha/beta hydrolase"/>
    <property type="match status" value="1"/>
</dbReference>
<reference evidence="5 6" key="1">
    <citation type="submission" date="2018-02" db="EMBL/GenBank/DDBJ databases">
        <title>Draft genome sequences of Elsinoe sp., causing black scab on jojoba.</title>
        <authorList>
            <person name="Stodart B."/>
            <person name="Jeffress S."/>
            <person name="Ash G."/>
            <person name="Arun Chinnappa K."/>
        </authorList>
    </citation>
    <scope>NUCLEOTIDE SEQUENCE [LARGE SCALE GENOMIC DNA]</scope>
    <source>
        <strain evidence="5 6">Hillstone_2</strain>
    </source>
</reference>
<protein>
    <recommendedName>
        <fullName evidence="7">Lipid droplet-associated hydrolase</fullName>
    </recommendedName>
</protein>
<keyword evidence="3" id="KW-0551">Lipid droplet</keyword>
<evidence type="ECO:0000313" key="6">
    <source>
        <dbReference type="Proteomes" id="UP000308133"/>
    </source>
</evidence>
<keyword evidence="4" id="KW-0378">Hydrolase</keyword>
<evidence type="ECO:0000256" key="4">
    <source>
        <dbReference type="ARBA" id="ARBA00022801"/>
    </source>
</evidence>
<evidence type="ECO:0000256" key="2">
    <source>
        <dbReference type="ARBA" id="ARBA00008300"/>
    </source>
</evidence>
<gene>
    <name evidence="5" type="ORF">C1H76_1847</name>
</gene>
<dbReference type="PANTHER" id="PTHR13390:SF0">
    <property type="entry name" value="LIPID DROPLET-ASSOCIATED HYDROLASE"/>
    <property type="match status" value="1"/>
</dbReference>
<dbReference type="InterPro" id="IPR029058">
    <property type="entry name" value="AB_hydrolase_fold"/>
</dbReference>
<name>A0A4U7B910_9PEZI</name>
<evidence type="ECO:0008006" key="7">
    <source>
        <dbReference type="Google" id="ProtNLM"/>
    </source>
</evidence>
<dbReference type="GO" id="GO:0019915">
    <property type="term" value="P:lipid storage"/>
    <property type="evidence" value="ECO:0007669"/>
    <property type="project" value="InterPro"/>
</dbReference>
<comment type="similarity">
    <text evidence="2">Belongs to the AB hydrolase superfamily. LDAH family.</text>
</comment>
<dbReference type="SUPFAM" id="SSF53474">
    <property type="entry name" value="alpha/beta-Hydrolases"/>
    <property type="match status" value="1"/>
</dbReference>
<evidence type="ECO:0000313" key="5">
    <source>
        <dbReference type="EMBL" id="TKX26000.1"/>
    </source>
</evidence>
<dbReference type="PANTHER" id="PTHR13390">
    <property type="entry name" value="LIPASE"/>
    <property type="match status" value="1"/>
</dbReference>
<dbReference type="InterPro" id="IPR019363">
    <property type="entry name" value="LDAH"/>
</dbReference>